<name>A0ABR9W008_9MICO</name>
<dbReference type="Proteomes" id="UP000644727">
    <property type="component" value="Unassembled WGS sequence"/>
</dbReference>
<dbReference type="EMBL" id="JADEYR010000004">
    <property type="protein sequence ID" value="MBE9403766.1"/>
    <property type="molecule type" value="Genomic_DNA"/>
</dbReference>
<feature type="compositionally biased region" description="Basic residues" evidence="1">
    <location>
        <begin position="1"/>
        <end position="12"/>
    </location>
</feature>
<keyword evidence="3" id="KW-1185">Reference proteome</keyword>
<evidence type="ECO:0000256" key="1">
    <source>
        <dbReference type="SAM" id="MobiDB-lite"/>
    </source>
</evidence>
<dbReference type="Pfam" id="PF11273">
    <property type="entry name" value="DUF3073"/>
    <property type="match status" value="1"/>
</dbReference>
<protein>
    <submittedName>
        <fullName evidence="2">DUF3073 domain-containing protein</fullName>
    </submittedName>
</protein>
<evidence type="ECO:0000313" key="3">
    <source>
        <dbReference type="Proteomes" id="UP000644727"/>
    </source>
</evidence>
<reference evidence="2 3" key="1">
    <citation type="submission" date="2020-10" db="EMBL/GenBank/DDBJ databases">
        <title>Draft genome and description of Brachybacterium epidermidis sp nov.</title>
        <authorList>
            <person name="Boxberger M."/>
            <person name="La Scola B."/>
        </authorList>
    </citation>
    <scope>NUCLEOTIDE SEQUENCE [LARGE SCALE GENOMIC DNA]</scope>
    <source>
        <strain evidence="2 3">Marseille-Q2903</strain>
    </source>
</reference>
<feature type="compositionally biased region" description="Polar residues" evidence="1">
    <location>
        <begin position="33"/>
        <end position="44"/>
    </location>
</feature>
<sequence length="69" mass="7809">MGRGRQKAKQTKVARDLKYYSPPTDLSALQRELQAQRNASSEDSGSARDPWSDESDDWANEDAPSARRR</sequence>
<dbReference type="InterPro" id="IPR021426">
    <property type="entry name" value="DUF3073"/>
</dbReference>
<organism evidence="2 3">
    <name type="scientific">Brachybacterium epidermidis</name>
    <dbReference type="NCBI Taxonomy" id="2781983"/>
    <lineage>
        <taxon>Bacteria</taxon>
        <taxon>Bacillati</taxon>
        <taxon>Actinomycetota</taxon>
        <taxon>Actinomycetes</taxon>
        <taxon>Micrococcales</taxon>
        <taxon>Dermabacteraceae</taxon>
        <taxon>Brachybacterium</taxon>
    </lineage>
</organism>
<proteinExistence type="predicted"/>
<accession>A0ABR9W008</accession>
<feature type="region of interest" description="Disordered" evidence="1">
    <location>
        <begin position="1"/>
        <end position="69"/>
    </location>
</feature>
<evidence type="ECO:0000313" key="2">
    <source>
        <dbReference type="EMBL" id="MBE9403766.1"/>
    </source>
</evidence>
<comment type="caution">
    <text evidence="2">The sequence shown here is derived from an EMBL/GenBank/DDBJ whole genome shotgun (WGS) entry which is preliminary data.</text>
</comment>
<dbReference type="RefSeq" id="WP_193865508.1">
    <property type="nucleotide sequence ID" value="NZ_JADEYR010000004.1"/>
</dbReference>
<gene>
    <name evidence="2" type="ORF">IOE58_06060</name>
</gene>